<proteinExistence type="predicted"/>
<evidence type="ECO:0000259" key="1">
    <source>
        <dbReference type="Pfam" id="PF23894"/>
    </source>
</evidence>
<dbReference type="EMBL" id="BAAFJT010000277">
    <property type="protein sequence ID" value="GAB0208613.1"/>
    <property type="molecule type" value="Genomic_DNA"/>
</dbReference>
<dbReference type="AlphaFoldDB" id="A0ABC9YEX6"/>
<name>A0ABC9YEX6_GRUJA</name>
<evidence type="ECO:0000313" key="2">
    <source>
        <dbReference type="EMBL" id="GAB0208613.1"/>
    </source>
</evidence>
<accession>A0ABC9YEX6</accession>
<dbReference type="Pfam" id="PF23894">
    <property type="entry name" value="LD_SV2"/>
    <property type="match status" value="1"/>
</dbReference>
<feature type="domain" description="SV2A/B/C luminal" evidence="1">
    <location>
        <begin position="40"/>
        <end position="74"/>
    </location>
</feature>
<gene>
    <name evidence="2" type="ORF">GRJ2_003327000</name>
</gene>
<dbReference type="InterPro" id="IPR055415">
    <property type="entry name" value="LD_SV2"/>
</dbReference>
<reference evidence="2 3" key="1">
    <citation type="submission" date="2024-06" db="EMBL/GenBank/DDBJ databases">
        <title>The draft genome of Grus japonensis, version 3.</title>
        <authorList>
            <person name="Nabeshima K."/>
            <person name="Suzuki S."/>
            <person name="Onuma M."/>
        </authorList>
    </citation>
    <scope>NUCLEOTIDE SEQUENCE [LARGE SCALE GENOMIC DNA]</scope>
    <source>
        <strain evidence="2 3">451A</strain>
    </source>
</reference>
<sequence>MIRGDHDTGHNSSIIYYGLSVWFPDVIKHLQSDEYASRVKYFRNEEVSNFVFNFTLENQIHSNGEYINDRFRDFLMS</sequence>
<evidence type="ECO:0000313" key="3">
    <source>
        <dbReference type="Proteomes" id="UP001623348"/>
    </source>
</evidence>
<comment type="caution">
    <text evidence="2">The sequence shown here is derived from an EMBL/GenBank/DDBJ whole genome shotgun (WGS) entry which is preliminary data.</text>
</comment>
<dbReference type="Proteomes" id="UP001623348">
    <property type="component" value="Unassembled WGS sequence"/>
</dbReference>
<protein>
    <submittedName>
        <fullName evidence="2">Synaptic vesicle glycoprotein 2C</fullName>
    </submittedName>
</protein>
<keyword evidence="3" id="KW-1185">Reference proteome</keyword>
<organism evidence="2 3">
    <name type="scientific">Grus japonensis</name>
    <name type="common">Japanese crane</name>
    <name type="synonym">Red-crowned crane</name>
    <dbReference type="NCBI Taxonomy" id="30415"/>
    <lineage>
        <taxon>Eukaryota</taxon>
        <taxon>Metazoa</taxon>
        <taxon>Chordata</taxon>
        <taxon>Craniata</taxon>
        <taxon>Vertebrata</taxon>
        <taxon>Euteleostomi</taxon>
        <taxon>Archelosauria</taxon>
        <taxon>Archosauria</taxon>
        <taxon>Dinosauria</taxon>
        <taxon>Saurischia</taxon>
        <taxon>Theropoda</taxon>
        <taxon>Coelurosauria</taxon>
        <taxon>Aves</taxon>
        <taxon>Neognathae</taxon>
        <taxon>Neoaves</taxon>
        <taxon>Gruiformes</taxon>
        <taxon>Gruidae</taxon>
        <taxon>Grus</taxon>
    </lineage>
</organism>